<sequence>MEVLPVLDPLDRPKEGIWYSLIPSGRAPGVSVGHTCMFVSSEDGRKGRILIVGGANPSGSFSDSYVLNLG</sequence>
<reference evidence="3 4" key="1">
    <citation type="submission" date="2021-06" db="EMBL/GenBank/DDBJ databases">
        <authorList>
            <person name="Palmer J.M."/>
        </authorList>
    </citation>
    <scope>NUCLEOTIDE SEQUENCE [LARGE SCALE GENOMIC DNA]</scope>
    <source>
        <strain evidence="3 4">XR_2019</strain>
        <tissue evidence="3">Muscle</tissue>
    </source>
</reference>
<gene>
    <name evidence="3" type="ORF">XENORESO_004759</name>
</gene>
<name>A0ABV0X3S6_9TELE</name>
<dbReference type="PANTHER" id="PTHR46647">
    <property type="entry name" value="RAB9 EFFECTOR PROTEIN WITH KELCH MOTIFS"/>
    <property type="match status" value="1"/>
</dbReference>
<evidence type="ECO:0000313" key="3">
    <source>
        <dbReference type="EMBL" id="MEQ2275526.1"/>
    </source>
</evidence>
<dbReference type="Proteomes" id="UP001444071">
    <property type="component" value="Unassembled WGS sequence"/>
</dbReference>
<organism evidence="3 4">
    <name type="scientific">Xenotaenia resolanae</name>
    <dbReference type="NCBI Taxonomy" id="208358"/>
    <lineage>
        <taxon>Eukaryota</taxon>
        <taxon>Metazoa</taxon>
        <taxon>Chordata</taxon>
        <taxon>Craniata</taxon>
        <taxon>Vertebrata</taxon>
        <taxon>Euteleostomi</taxon>
        <taxon>Actinopterygii</taxon>
        <taxon>Neopterygii</taxon>
        <taxon>Teleostei</taxon>
        <taxon>Neoteleostei</taxon>
        <taxon>Acanthomorphata</taxon>
        <taxon>Ovalentaria</taxon>
        <taxon>Atherinomorphae</taxon>
        <taxon>Cyprinodontiformes</taxon>
        <taxon>Goodeidae</taxon>
        <taxon>Xenotaenia</taxon>
    </lineage>
</organism>
<proteinExistence type="predicted"/>
<evidence type="ECO:0000313" key="4">
    <source>
        <dbReference type="Proteomes" id="UP001444071"/>
    </source>
</evidence>
<comment type="caution">
    <text evidence="3">The sequence shown here is derived from an EMBL/GenBank/DDBJ whole genome shotgun (WGS) entry which is preliminary data.</text>
</comment>
<accession>A0ABV0X3S6</accession>
<dbReference type="PANTHER" id="PTHR46647:SF1">
    <property type="entry name" value="RAB9 EFFECTOR PROTEIN WITH KELCH MOTIFS"/>
    <property type="match status" value="1"/>
</dbReference>
<dbReference type="InterPro" id="IPR052124">
    <property type="entry name" value="Rab9_kelch_effector"/>
</dbReference>
<evidence type="ECO:0000256" key="1">
    <source>
        <dbReference type="ARBA" id="ARBA00022441"/>
    </source>
</evidence>
<protein>
    <submittedName>
        <fullName evidence="3">Uncharacterized protein</fullName>
    </submittedName>
</protein>
<keyword evidence="1" id="KW-0880">Kelch repeat</keyword>
<keyword evidence="4" id="KW-1185">Reference proteome</keyword>
<keyword evidence="2" id="KW-0677">Repeat</keyword>
<evidence type="ECO:0000256" key="2">
    <source>
        <dbReference type="ARBA" id="ARBA00022737"/>
    </source>
</evidence>
<dbReference type="EMBL" id="JAHRIM010081909">
    <property type="protein sequence ID" value="MEQ2275526.1"/>
    <property type="molecule type" value="Genomic_DNA"/>
</dbReference>